<dbReference type="eggNOG" id="ENOG502RQG7">
    <property type="taxonomic scope" value="Eukaryota"/>
</dbReference>
<feature type="domain" description="KIB1-4 beta-propeller" evidence="1">
    <location>
        <begin position="45"/>
        <end position="181"/>
    </location>
</feature>
<evidence type="ECO:0000313" key="3">
    <source>
        <dbReference type="Proteomes" id="UP000030748"/>
    </source>
</evidence>
<dbReference type="PANTHER" id="PTHR33127:SF69">
    <property type="entry name" value="OS09G0340800 PROTEIN"/>
    <property type="match status" value="1"/>
</dbReference>
<feature type="non-terminal residue" evidence="2">
    <location>
        <position position="1"/>
    </location>
</feature>
<evidence type="ECO:0000259" key="1">
    <source>
        <dbReference type="Pfam" id="PF03478"/>
    </source>
</evidence>
<sequence>ISSPALLTYRSNPPNNDGPYTKYTSTLIKYECNTVDPFDVGKKHMQFTSITILQGAVVALSLQGALAVIQETDSCLTIKAVSSSRTVPSVSSRFFKDYFAQLNGDILLVFLINEKTTSVVDKVEVFRLCFPDLKWIKVEKIQGKTLFVNQRDNFVGSAETGYRGNCIYFTQGSENKWWIYDLGSGCISPA</sequence>
<accession>A0A022RU45</accession>
<keyword evidence="3" id="KW-1185">Reference proteome</keyword>
<evidence type="ECO:0000313" key="2">
    <source>
        <dbReference type="EMBL" id="EYU43589.1"/>
    </source>
</evidence>
<dbReference type="InterPro" id="IPR005174">
    <property type="entry name" value="KIB1-4_b-propeller"/>
</dbReference>
<dbReference type="AlphaFoldDB" id="A0A022RU45"/>
<dbReference type="Proteomes" id="UP000030748">
    <property type="component" value="Unassembled WGS sequence"/>
</dbReference>
<dbReference type="Pfam" id="PF03478">
    <property type="entry name" value="Beta-prop_KIB1-4"/>
    <property type="match status" value="1"/>
</dbReference>
<gene>
    <name evidence="2" type="ORF">MIMGU_mgv1a022352mg</name>
</gene>
<protein>
    <recommendedName>
        <fullName evidence="1">KIB1-4 beta-propeller domain-containing protein</fullName>
    </recommendedName>
</protein>
<proteinExistence type="predicted"/>
<organism evidence="2 3">
    <name type="scientific">Erythranthe guttata</name>
    <name type="common">Yellow monkey flower</name>
    <name type="synonym">Mimulus guttatus</name>
    <dbReference type="NCBI Taxonomy" id="4155"/>
    <lineage>
        <taxon>Eukaryota</taxon>
        <taxon>Viridiplantae</taxon>
        <taxon>Streptophyta</taxon>
        <taxon>Embryophyta</taxon>
        <taxon>Tracheophyta</taxon>
        <taxon>Spermatophyta</taxon>
        <taxon>Magnoliopsida</taxon>
        <taxon>eudicotyledons</taxon>
        <taxon>Gunneridae</taxon>
        <taxon>Pentapetalae</taxon>
        <taxon>asterids</taxon>
        <taxon>lamiids</taxon>
        <taxon>Lamiales</taxon>
        <taxon>Phrymaceae</taxon>
        <taxon>Erythranthe</taxon>
    </lineage>
</organism>
<reference evidence="2 3" key="1">
    <citation type="journal article" date="2013" name="Proc. Natl. Acad. Sci. U.S.A.">
        <title>Fine-scale variation in meiotic recombination in Mimulus inferred from population shotgun sequencing.</title>
        <authorList>
            <person name="Hellsten U."/>
            <person name="Wright K.M."/>
            <person name="Jenkins J."/>
            <person name="Shu S."/>
            <person name="Yuan Y."/>
            <person name="Wessler S.R."/>
            <person name="Schmutz J."/>
            <person name="Willis J.H."/>
            <person name="Rokhsar D.S."/>
        </authorList>
    </citation>
    <scope>NUCLEOTIDE SEQUENCE [LARGE SCALE GENOMIC DNA]</scope>
    <source>
        <strain evidence="3">cv. DUN x IM62</strain>
    </source>
</reference>
<dbReference type="PANTHER" id="PTHR33127">
    <property type="entry name" value="TRANSMEMBRANE PROTEIN"/>
    <property type="match status" value="1"/>
</dbReference>
<dbReference type="EMBL" id="KI630241">
    <property type="protein sequence ID" value="EYU43589.1"/>
    <property type="molecule type" value="Genomic_DNA"/>
</dbReference>
<name>A0A022RU45_ERYGU</name>